<dbReference type="GO" id="GO:0015171">
    <property type="term" value="F:amino acid transmembrane transporter activity"/>
    <property type="evidence" value="ECO:0007669"/>
    <property type="project" value="TreeGrafter"/>
</dbReference>
<protein>
    <submittedName>
        <fullName evidence="7">Threonine/homoserine/homoserine lactone efflux protein</fullName>
    </submittedName>
</protein>
<evidence type="ECO:0000256" key="5">
    <source>
        <dbReference type="ARBA" id="ARBA00023136"/>
    </source>
</evidence>
<organism evidence="7 8">
    <name type="scientific">Pseudoalteromonas denitrificans DSM 6059</name>
    <dbReference type="NCBI Taxonomy" id="1123010"/>
    <lineage>
        <taxon>Bacteria</taxon>
        <taxon>Pseudomonadati</taxon>
        <taxon>Pseudomonadota</taxon>
        <taxon>Gammaproteobacteria</taxon>
        <taxon>Alteromonadales</taxon>
        <taxon>Pseudoalteromonadaceae</taxon>
        <taxon>Pseudoalteromonas</taxon>
    </lineage>
</organism>
<dbReference type="Proteomes" id="UP000198862">
    <property type="component" value="Unassembled WGS sequence"/>
</dbReference>
<keyword evidence="2" id="KW-1003">Cell membrane</keyword>
<proteinExistence type="predicted"/>
<evidence type="ECO:0000313" key="7">
    <source>
        <dbReference type="EMBL" id="SFC57474.1"/>
    </source>
</evidence>
<evidence type="ECO:0000313" key="8">
    <source>
        <dbReference type="Proteomes" id="UP000198862"/>
    </source>
</evidence>
<evidence type="ECO:0000256" key="3">
    <source>
        <dbReference type="ARBA" id="ARBA00022692"/>
    </source>
</evidence>
<name>A0A1I1K9B5_9GAMM</name>
<dbReference type="Pfam" id="PF01810">
    <property type="entry name" value="LysE"/>
    <property type="match status" value="1"/>
</dbReference>
<keyword evidence="8" id="KW-1185">Reference proteome</keyword>
<feature type="transmembrane region" description="Helical" evidence="6">
    <location>
        <begin position="118"/>
        <end position="139"/>
    </location>
</feature>
<feature type="transmembrane region" description="Helical" evidence="6">
    <location>
        <begin position="145"/>
        <end position="170"/>
    </location>
</feature>
<evidence type="ECO:0000256" key="2">
    <source>
        <dbReference type="ARBA" id="ARBA00022475"/>
    </source>
</evidence>
<dbReference type="OrthoDB" id="9804822at2"/>
<keyword evidence="4 6" id="KW-1133">Transmembrane helix</keyword>
<feature type="transmembrane region" description="Helical" evidence="6">
    <location>
        <begin position="6"/>
        <end position="28"/>
    </location>
</feature>
<dbReference type="AlphaFoldDB" id="A0A1I1K9B5"/>
<keyword evidence="3 6" id="KW-0812">Transmembrane</keyword>
<accession>A0A1I1K9B5</accession>
<feature type="transmembrane region" description="Helical" evidence="6">
    <location>
        <begin position="70"/>
        <end position="88"/>
    </location>
</feature>
<reference evidence="7 8" key="1">
    <citation type="submission" date="2016-10" db="EMBL/GenBank/DDBJ databases">
        <authorList>
            <person name="de Groot N.N."/>
        </authorList>
    </citation>
    <scope>NUCLEOTIDE SEQUENCE [LARGE SCALE GENOMIC DNA]</scope>
    <source>
        <strain evidence="7 8">DSM 6059</strain>
    </source>
</reference>
<dbReference type="EMBL" id="FOLO01000012">
    <property type="protein sequence ID" value="SFC57474.1"/>
    <property type="molecule type" value="Genomic_DNA"/>
</dbReference>
<comment type="subcellular location">
    <subcellularLocation>
        <location evidence="1">Cell membrane</location>
        <topology evidence="1">Multi-pass membrane protein</topology>
    </subcellularLocation>
</comment>
<dbReference type="STRING" id="1123010.SAMN02745724_01999"/>
<evidence type="ECO:0000256" key="4">
    <source>
        <dbReference type="ARBA" id="ARBA00022989"/>
    </source>
</evidence>
<dbReference type="PANTHER" id="PTHR30086">
    <property type="entry name" value="ARGININE EXPORTER PROTEIN ARGO"/>
    <property type="match status" value="1"/>
</dbReference>
<dbReference type="PANTHER" id="PTHR30086:SF20">
    <property type="entry name" value="ARGININE EXPORTER PROTEIN ARGO-RELATED"/>
    <property type="match status" value="1"/>
</dbReference>
<sequence>MEFDIWITFIIATTIVTILPGPTMLLVVSHAMTSGSKKTLITVSGIILADCILLFLSLIGVGAVLYRSEIAFHLMKYLGVIYLIYIGVKQWCIKPSIVKSVSADSKVKNAKTMFTEGFLVTLLNPKLIGFFLAFLPQFITLEHPLYLQLIVLVITFLSIVFIVLGGYFLLAAQMKSLLLHPKAIEIMNKTSGSMLISAGLITATIKQD</sequence>
<feature type="transmembrane region" description="Helical" evidence="6">
    <location>
        <begin position="40"/>
        <end position="64"/>
    </location>
</feature>
<dbReference type="PIRSF" id="PIRSF006324">
    <property type="entry name" value="LeuE"/>
    <property type="match status" value="1"/>
</dbReference>
<gene>
    <name evidence="7" type="ORF">SAMN02745724_01999</name>
</gene>
<evidence type="ECO:0000256" key="1">
    <source>
        <dbReference type="ARBA" id="ARBA00004651"/>
    </source>
</evidence>
<dbReference type="InterPro" id="IPR001123">
    <property type="entry name" value="LeuE-type"/>
</dbReference>
<evidence type="ECO:0000256" key="6">
    <source>
        <dbReference type="SAM" id="Phobius"/>
    </source>
</evidence>
<dbReference type="RefSeq" id="WP_091983291.1">
    <property type="nucleotide sequence ID" value="NZ_FOLO01000012.1"/>
</dbReference>
<keyword evidence="5 6" id="KW-0472">Membrane</keyword>
<dbReference type="GO" id="GO:0005886">
    <property type="term" value="C:plasma membrane"/>
    <property type="evidence" value="ECO:0007669"/>
    <property type="project" value="UniProtKB-SubCell"/>
</dbReference>